<name>A0A8S5LLY3_9CAUD</name>
<dbReference type="EMBL" id="BK015871">
    <property type="protein sequence ID" value="DAD70906.1"/>
    <property type="molecule type" value="Genomic_DNA"/>
</dbReference>
<sequence length="143" mass="16277">MANRGDVVSVDKLWDIFDREREKAWEGVDAPIGSQEWKVASGKIDTINNICESVHGMNTCSRADGEKAKKPVWRVKQSVVHTDYADGSADTRTIKRASWCCPVCDWFVGEQVEVFGRKHNQQKKNFCDRCGQKIDWEALKDEA</sequence>
<evidence type="ECO:0000313" key="1">
    <source>
        <dbReference type="EMBL" id="DAD70906.1"/>
    </source>
</evidence>
<proteinExistence type="predicted"/>
<protein>
    <submittedName>
        <fullName evidence="1">Zinc-ribbon containing domain protein</fullName>
    </submittedName>
</protein>
<reference evidence="1" key="1">
    <citation type="journal article" date="2021" name="Proc. Natl. Acad. Sci. U.S.A.">
        <title>A Catalog of Tens of Thousands of Viruses from Human Metagenomes Reveals Hidden Associations with Chronic Diseases.</title>
        <authorList>
            <person name="Tisza M.J."/>
            <person name="Buck C.B."/>
        </authorList>
    </citation>
    <scope>NUCLEOTIDE SEQUENCE</scope>
    <source>
        <strain evidence="1">Ctvok7</strain>
    </source>
</reference>
<accession>A0A8S5LLY3</accession>
<organism evidence="1">
    <name type="scientific">Siphoviridae sp. ctvok7</name>
    <dbReference type="NCBI Taxonomy" id="2827596"/>
    <lineage>
        <taxon>Viruses</taxon>
        <taxon>Duplodnaviria</taxon>
        <taxon>Heunggongvirae</taxon>
        <taxon>Uroviricota</taxon>
        <taxon>Caudoviricetes</taxon>
    </lineage>
</organism>